<dbReference type="EMBL" id="JMSN01000017">
    <property type="protein sequence ID" value="KDN51369.1"/>
    <property type="molecule type" value="Genomic_DNA"/>
</dbReference>
<comment type="catalytic activity">
    <reaction evidence="1">
        <text>Hydrolysis of (1-&gt;3)-beta-D-glucosidic linkages in (1-&gt;3)-beta-D-glucans.</text>
        <dbReference type="EC" id="3.2.1.39"/>
    </reaction>
</comment>
<evidence type="ECO:0000256" key="5">
    <source>
        <dbReference type="ARBA" id="ARBA00022475"/>
    </source>
</evidence>
<keyword evidence="10" id="KW-0961">Cell wall biogenesis/degradation</keyword>
<dbReference type="OrthoDB" id="77201at2759"/>
<dbReference type="AlphaFoldDB" id="A0A066WK35"/>
<dbReference type="EC" id="3.2.1.39" evidence="4"/>
<dbReference type="SUPFAM" id="SSF51445">
    <property type="entry name" value="(Trans)glycosidases"/>
    <property type="match status" value="1"/>
</dbReference>
<dbReference type="GO" id="GO:0005886">
    <property type="term" value="C:plasma membrane"/>
    <property type="evidence" value="ECO:0007669"/>
    <property type="project" value="UniProtKB-SubCell"/>
</dbReference>
<evidence type="ECO:0000256" key="8">
    <source>
        <dbReference type="ARBA" id="ARBA00023180"/>
    </source>
</evidence>
<dbReference type="GO" id="GO:0005576">
    <property type="term" value="C:extracellular region"/>
    <property type="evidence" value="ECO:0007669"/>
    <property type="project" value="TreeGrafter"/>
</dbReference>
<keyword evidence="16" id="KW-1185">Reference proteome</keyword>
<dbReference type="OMA" id="TANNSWP"/>
<dbReference type="GO" id="GO:0009986">
    <property type="term" value="C:cell surface"/>
    <property type="evidence" value="ECO:0007669"/>
    <property type="project" value="TreeGrafter"/>
</dbReference>
<dbReference type="GO" id="GO:0042973">
    <property type="term" value="F:glucan endo-1,3-beta-D-glucosidase activity"/>
    <property type="evidence" value="ECO:0007669"/>
    <property type="project" value="UniProtKB-EC"/>
</dbReference>
<protein>
    <recommendedName>
        <fullName evidence="4">glucan endo-1,3-beta-D-glucosidase</fullName>
        <ecNumber evidence="4">3.2.1.39</ecNumber>
    </recommendedName>
    <alternativeName>
        <fullName evidence="14">Endo-1,3-beta-glucanase btgC</fullName>
    </alternativeName>
    <alternativeName>
        <fullName evidence="13">Laminarinase btgC</fullName>
    </alternativeName>
</protein>
<evidence type="ECO:0000256" key="11">
    <source>
        <dbReference type="ARBA" id="ARBA00023326"/>
    </source>
</evidence>
<evidence type="ECO:0000256" key="12">
    <source>
        <dbReference type="ARBA" id="ARBA00037649"/>
    </source>
</evidence>
<dbReference type="GO" id="GO:0071555">
    <property type="term" value="P:cell wall organization"/>
    <property type="evidence" value="ECO:0007669"/>
    <property type="project" value="UniProtKB-KW"/>
</dbReference>
<reference evidence="15 16" key="1">
    <citation type="submission" date="2014-05" db="EMBL/GenBank/DDBJ databases">
        <title>Draft genome sequence of a rare smut relative, Tilletiaria anomala UBC 951.</title>
        <authorList>
            <consortium name="DOE Joint Genome Institute"/>
            <person name="Toome M."/>
            <person name="Kuo A."/>
            <person name="Henrissat B."/>
            <person name="Lipzen A."/>
            <person name="Tritt A."/>
            <person name="Yoshinaga Y."/>
            <person name="Zane M."/>
            <person name="Barry K."/>
            <person name="Grigoriev I.V."/>
            <person name="Spatafora J.W."/>
            <person name="Aimea M.C."/>
        </authorList>
    </citation>
    <scope>NUCLEOTIDE SEQUENCE [LARGE SCALE GENOMIC DNA]</scope>
    <source>
        <strain evidence="15 16">UBC 951</strain>
    </source>
</reference>
<name>A0A066WK35_TILAU</name>
<evidence type="ECO:0000256" key="14">
    <source>
        <dbReference type="ARBA" id="ARBA00043078"/>
    </source>
</evidence>
<evidence type="ECO:0000256" key="9">
    <source>
        <dbReference type="ARBA" id="ARBA00023277"/>
    </source>
</evidence>
<dbReference type="RefSeq" id="XP_013244705.1">
    <property type="nucleotide sequence ID" value="XM_013389251.1"/>
</dbReference>
<comment type="similarity">
    <text evidence="3">Belongs to the glycosyl hydrolase 17 family.</text>
</comment>
<evidence type="ECO:0000256" key="3">
    <source>
        <dbReference type="ARBA" id="ARBA00008773"/>
    </source>
</evidence>
<comment type="subcellular location">
    <subcellularLocation>
        <location evidence="2">Cell membrane</location>
        <topology evidence="2">Single-pass type II membrane protein</topology>
    </subcellularLocation>
</comment>
<dbReference type="InParanoid" id="A0A066WK35"/>
<accession>A0A066WK35</accession>
<dbReference type="InterPro" id="IPR017853">
    <property type="entry name" value="GH"/>
</dbReference>
<evidence type="ECO:0000313" key="15">
    <source>
        <dbReference type="EMBL" id="KDN51369.1"/>
    </source>
</evidence>
<evidence type="ECO:0000256" key="2">
    <source>
        <dbReference type="ARBA" id="ARBA00004401"/>
    </source>
</evidence>
<dbReference type="HOGENOM" id="CLU_052206_0_0_1"/>
<evidence type="ECO:0000256" key="1">
    <source>
        <dbReference type="ARBA" id="ARBA00000382"/>
    </source>
</evidence>
<keyword evidence="5" id="KW-1003">Cell membrane</keyword>
<dbReference type="PANTHER" id="PTHR16631">
    <property type="entry name" value="GLUCAN 1,3-BETA-GLUCOSIDASE"/>
    <property type="match status" value="1"/>
</dbReference>
<comment type="caution">
    <text evidence="15">The sequence shown here is derived from an EMBL/GenBank/DDBJ whole genome shotgun (WGS) entry which is preliminary data.</text>
</comment>
<evidence type="ECO:0000256" key="10">
    <source>
        <dbReference type="ARBA" id="ARBA00023316"/>
    </source>
</evidence>
<keyword evidence="6 15" id="KW-0378">Hydrolase</keyword>
<dbReference type="GeneID" id="25266834"/>
<keyword evidence="7" id="KW-0472">Membrane</keyword>
<evidence type="ECO:0000256" key="13">
    <source>
        <dbReference type="ARBA" id="ARBA00042373"/>
    </source>
</evidence>
<dbReference type="GO" id="GO:0000272">
    <property type="term" value="P:polysaccharide catabolic process"/>
    <property type="evidence" value="ECO:0007669"/>
    <property type="project" value="UniProtKB-KW"/>
</dbReference>
<comment type="function">
    <text evidence="12">Glucanases play a role in cell expansion during growth, in cell-cell fusion during mating, and in spore release during sporulation. This enzyme may be involved in beta-glucan degradation. Active on laminarin and lichenan.</text>
</comment>
<keyword evidence="8" id="KW-0325">Glycoprotein</keyword>
<dbReference type="InterPro" id="IPR050732">
    <property type="entry name" value="Beta-glucan_modifiers"/>
</dbReference>
<evidence type="ECO:0000256" key="7">
    <source>
        <dbReference type="ARBA" id="ARBA00023136"/>
    </source>
</evidence>
<organism evidence="15 16">
    <name type="scientific">Tilletiaria anomala (strain ATCC 24038 / CBS 436.72 / UBC 951)</name>
    <dbReference type="NCBI Taxonomy" id="1037660"/>
    <lineage>
        <taxon>Eukaryota</taxon>
        <taxon>Fungi</taxon>
        <taxon>Dikarya</taxon>
        <taxon>Basidiomycota</taxon>
        <taxon>Ustilaginomycotina</taxon>
        <taxon>Exobasidiomycetes</taxon>
        <taxon>Georgefischeriales</taxon>
        <taxon>Tilletiariaceae</taxon>
        <taxon>Tilletiaria</taxon>
    </lineage>
</organism>
<evidence type="ECO:0000256" key="6">
    <source>
        <dbReference type="ARBA" id="ARBA00022801"/>
    </source>
</evidence>
<sequence length="306" mass="34443">MPRSPPVALAGWWCDDASEYAFVGFSYETSSCQSYAQMRSDFMDAKHSFNARYIRIYGACDDDGYWDQIVNVAYEVGIGLHALVWFGFNGDSSYIGRRDQLLQTLTTNPKAPFVVRLVQFGSEPLFDYVLPVNELMSEVVRAQQILGGPNIAIDVTISELAYGYQAQQDSGAYDLFDIIDPINQHQLPYFAQDASSASNSWHDLRNDLDFFLQHGGGKKIYWDQNGWPSTHYPGVEPNSPDAVANVPNEQAYFQLLESKCTYLKSVRGGGVGWFFHIYSDSQEPGYGYYGMDGNPKFTPFQPSLFC</sequence>
<proteinExistence type="inferred from homology"/>
<keyword evidence="9" id="KW-0119">Carbohydrate metabolism</keyword>
<gene>
    <name evidence="15" type="ORF">K437DRAFT_277846</name>
</gene>
<dbReference type="GO" id="GO:0009277">
    <property type="term" value="C:fungal-type cell wall"/>
    <property type="evidence" value="ECO:0007669"/>
    <property type="project" value="TreeGrafter"/>
</dbReference>
<dbReference type="PANTHER" id="PTHR16631:SF17">
    <property type="entry name" value="GLUCAN ENDO-1,3-BETA-GLUCOSIDASE BTGC"/>
    <property type="match status" value="1"/>
</dbReference>
<evidence type="ECO:0000256" key="4">
    <source>
        <dbReference type="ARBA" id="ARBA00012780"/>
    </source>
</evidence>
<dbReference type="Proteomes" id="UP000027361">
    <property type="component" value="Unassembled WGS sequence"/>
</dbReference>
<keyword evidence="11" id="KW-0624">Polysaccharide degradation</keyword>
<evidence type="ECO:0000313" key="16">
    <source>
        <dbReference type="Proteomes" id="UP000027361"/>
    </source>
</evidence>